<dbReference type="Proteomes" id="UP000191418">
    <property type="component" value="Unassembled WGS sequence"/>
</dbReference>
<dbReference type="EC" id="5.3.1.1" evidence="8 9"/>
<dbReference type="InterPro" id="IPR020861">
    <property type="entry name" value="Triosephosphate_isomerase_AS"/>
</dbReference>
<dbReference type="Pfam" id="PF00121">
    <property type="entry name" value="TIM"/>
    <property type="match status" value="1"/>
</dbReference>
<dbReference type="InterPro" id="IPR022896">
    <property type="entry name" value="TrioseP_Isoase_bac/euk"/>
</dbReference>
<dbReference type="PANTHER" id="PTHR21139">
    <property type="entry name" value="TRIOSEPHOSPHATE ISOMERASE"/>
    <property type="match status" value="1"/>
</dbReference>
<accession>A0A1T4RFN8</accession>
<dbReference type="HAMAP" id="MF_00147_B">
    <property type="entry name" value="TIM_B"/>
    <property type="match status" value="1"/>
</dbReference>
<name>A0A1T4RFN8_9GAMM</name>
<keyword evidence="11" id="KW-1185">Reference proteome</keyword>
<comment type="function">
    <text evidence="8">Involved in the gluconeogenesis. Catalyzes stereospecifically the conversion of dihydroxyacetone phosphate (DHAP) to D-glyceraldehyde-3-phosphate (G3P).</text>
</comment>
<dbReference type="InterPro" id="IPR000652">
    <property type="entry name" value="Triosephosphate_isomerase"/>
</dbReference>
<proteinExistence type="inferred from homology"/>
<feature type="active site" description="Electrophile" evidence="8">
    <location>
        <position position="93"/>
    </location>
</feature>
<dbReference type="RefSeq" id="WP_078745904.1">
    <property type="nucleotide sequence ID" value="NZ_FUXG01000016.1"/>
</dbReference>
<sequence length="248" mass="25711">MRKKIVAGNWKMNGSNELINTLLPQLAEVAETLSAEVLVCPPAPYLVSAKAHAGSSVLIGAQNCHDQPSGAYTGEISVGMLQELSVGYVLIGHSERRALFGETDAQVAAKVVAAVQADLIAVLCVGETLEERESGRTLDVVLSQVAAVTKVLSVTNWSNLVIAYEPVWAIGTGKTATSEQAQAVHAAIRAALAEQSADAAAQMPILYGGSVKADNASELFAQPDIDGALVGGASLDAKEFISICQQAG</sequence>
<dbReference type="GO" id="GO:0004807">
    <property type="term" value="F:triose-phosphate isomerase activity"/>
    <property type="evidence" value="ECO:0007669"/>
    <property type="project" value="UniProtKB-UniRule"/>
</dbReference>
<dbReference type="GO" id="GO:0006096">
    <property type="term" value="P:glycolytic process"/>
    <property type="evidence" value="ECO:0007669"/>
    <property type="project" value="UniProtKB-UniRule"/>
</dbReference>
<comment type="similarity">
    <text evidence="3 8 9">Belongs to the triosephosphate isomerase family.</text>
</comment>
<evidence type="ECO:0000256" key="6">
    <source>
        <dbReference type="ARBA" id="ARBA00023152"/>
    </source>
</evidence>
<feature type="binding site" evidence="8">
    <location>
        <begin position="231"/>
        <end position="232"/>
    </location>
    <ligand>
        <name>substrate</name>
    </ligand>
</feature>
<comment type="caution">
    <text evidence="10">The sequence shown here is derived from an EMBL/GenBank/DDBJ whole genome shotgun (WGS) entry which is preliminary data.</text>
</comment>
<feature type="binding site" evidence="8">
    <location>
        <position position="171"/>
    </location>
    <ligand>
        <name>substrate</name>
    </ligand>
</feature>
<dbReference type="PANTHER" id="PTHR21139:SF42">
    <property type="entry name" value="TRIOSEPHOSPHATE ISOMERASE"/>
    <property type="match status" value="1"/>
</dbReference>
<feature type="binding site" evidence="8">
    <location>
        <begin position="9"/>
        <end position="11"/>
    </location>
    <ligand>
        <name>substrate</name>
    </ligand>
</feature>
<dbReference type="NCBIfam" id="TIGR00419">
    <property type="entry name" value="tim"/>
    <property type="match status" value="1"/>
</dbReference>
<evidence type="ECO:0000313" key="11">
    <source>
        <dbReference type="Proteomes" id="UP000191418"/>
    </source>
</evidence>
<gene>
    <name evidence="8" type="primary">tpiA</name>
    <name evidence="10" type="ORF">BTE48_11775</name>
</gene>
<keyword evidence="6 8" id="KW-0324">Glycolysis</keyword>
<dbReference type="GO" id="GO:0046166">
    <property type="term" value="P:glyceraldehyde-3-phosphate biosynthetic process"/>
    <property type="evidence" value="ECO:0007669"/>
    <property type="project" value="TreeGrafter"/>
</dbReference>
<evidence type="ECO:0000256" key="7">
    <source>
        <dbReference type="ARBA" id="ARBA00023235"/>
    </source>
</evidence>
<dbReference type="InterPro" id="IPR013785">
    <property type="entry name" value="Aldolase_TIM"/>
</dbReference>
<dbReference type="PROSITE" id="PS51440">
    <property type="entry name" value="TIM_2"/>
    <property type="match status" value="1"/>
</dbReference>
<evidence type="ECO:0000256" key="9">
    <source>
        <dbReference type="RuleBase" id="RU363013"/>
    </source>
</evidence>
<evidence type="ECO:0000256" key="2">
    <source>
        <dbReference type="ARBA" id="ARBA00004939"/>
    </source>
</evidence>
<comment type="pathway">
    <text evidence="8 9">Carbohydrate biosynthesis; gluconeogenesis.</text>
</comment>
<comment type="subcellular location">
    <subcellularLocation>
        <location evidence="8 9">Cytoplasm</location>
    </subcellularLocation>
</comment>
<protein>
    <recommendedName>
        <fullName evidence="8 9">Triosephosphate isomerase</fullName>
        <shortName evidence="8">TIM</shortName>
        <shortName evidence="8">TPI</shortName>
        <ecNumber evidence="8 9">5.3.1.1</ecNumber>
    </recommendedName>
    <alternativeName>
        <fullName evidence="8">Triose-phosphate isomerase</fullName>
    </alternativeName>
</protein>
<dbReference type="SUPFAM" id="SSF51351">
    <property type="entry name" value="Triosephosphate isomerase (TIM)"/>
    <property type="match status" value="1"/>
</dbReference>
<dbReference type="CDD" id="cd00311">
    <property type="entry name" value="TIM"/>
    <property type="match status" value="1"/>
</dbReference>
<dbReference type="Gene3D" id="3.20.20.70">
    <property type="entry name" value="Aldolase class I"/>
    <property type="match status" value="1"/>
</dbReference>
<evidence type="ECO:0000256" key="4">
    <source>
        <dbReference type="ARBA" id="ARBA00022432"/>
    </source>
</evidence>
<dbReference type="OrthoDB" id="9809429at2"/>
<evidence type="ECO:0000313" key="10">
    <source>
        <dbReference type="EMBL" id="OPX54889.1"/>
    </source>
</evidence>
<dbReference type="GO" id="GO:0019563">
    <property type="term" value="P:glycerol catabolic process"/>
    <property type="evidence" value="ECO:0007669"/>
    <property type="project" value="TreeGrafter"/>
</dbReference>
<dbReference type="EMBL" id="MTSM01000016">
    <property type="protein sequence ID" value="OPX54889.1"/>
    <property type="molecule type" value="Genomic_DNA"/>
</dbReference>
<comment type="catalytic activity">
    <reaction evidence="8 9">
        <text>D-glyceraldehyde 3-phosphate = dihydroxyacetone phosphate</text>
        <dbReference type="Rhea" id="RHEA:18585"/>
        <dbReference type="ChEBI" id="CHEBI:57642"/>
        <dbReference type="ChEBI" id="CHEBI:59776"/>
        <dbReference type="EC" id="5.3.1.1"/>
    </reaction>
</comment>
<feature type="active site" description="Proton acceptor" evidence="8">
    <location>
        <position position="165"/>
    </location>
</feature>
<dbReference type="STRING" id="64969.SAMN02745127_02344"/>
<dbReference type="GO" id="GO:0005829">
    <property type="term" value="C:cytosol"/>
    <property type="evidence" value="ECO:0007669"/>
    <property type="project" value="TreeGrafter"/>
</dbReference>
<dbReference type="GO" id="GO:0006094">
    <property type="term" value="P:gluconeogenesis"/>
    <property type="evidence" value="ECO:0007669"/>
    <property type="project" value="UniProtKB-UniRule"/>
</dbReference>
<keyword evidence="7 8" id="KW-0413">Isomerase</keyword>
<dbReference type="AlphaFoldDB" id="A0A1T4RFN8"/>
<dbReference type="PROSITE" id="PS00171">
    <property type="entry name" value="TIM_1"/>
    <property type="match status" value="1"/>
</dbReference>
<comment type="subunit">
    <text evidence="8 9">Homodimer.</text>
</comment>
<comment type="pathway">
    <text evidence="1 8 9">Carbohydrate degradation; glycolysis; D-glyceraldehyde 3-phosphate from glycerone phosphate: step 1/1.</text>
</comment>
<organism evidence="10 11">
    <name type="scientific">Oceanospirillum multiglobuliferum</name>
    <dbReference type="NCBI Taxonomy" id="64969"/>
    <lineage>
        <taxon>Bacteria</taxon>
        <taxon>Pseudomonadati</taxon>
        <taxon>Pseudomonadota</taxon>
        <taxon>Gammaproteobacteria</taxon>
        <taxon>Oceanospirillales</taxon>
        <taxon>Oceanospirillaceae</taxon>
        <taxon>Oceanospirillum</taxon>
    </lineage>
</organism>
<evidence type="ECO:0000256" key="1">
    <source>
        <dbReference type="ARBA" id="ARBA00004680"/>
    </source>
</evidence>
<keyword evidence="5 8" id="KW-0963">Cytoplasm</keyword>
<dbReference type="FunFam" id="3.20.20.70:FF:000016">
    <property type="entry name" value="Triosephosphate isomerase"/>
    <property type="match status" value="1"/>
</dbReference>
<keyword evidence="4 8" id="KW-0312">Gluconeogenesis</keyword>
<reference evidence="10 11" key="1">
    <citation type="submission" date="2017-01" db="EMBL/GenBank/DDBJ databases">
        <title>Genome Sequencing of a Marine Spirillum, Oceanospirillum multiglobuliferum ATCC 33336, from Japan.</title>
        <authorList>
            <person name="Carney J.G."/>
            <person name="Trachtenberg A.M."/>
            <person name="Rheaume B.A."/>
            <person name="Linnane J.D."/>
            <person name="Pitts N.L."/>
            <person name="Mykles D.L."/>
            <person name="Maclea K.S."/>
        </authorList>
    </citation>
    <scope>NUCLEOTIDE SEQUENCE [LARGE SCALE GENOMIC DNA]</scope>
    <source>
        <strain evidence="10 11">ATCC 33336</strain>
    </source>
</reference>
<dbReference type="UniPathway" id="UPA00138"/>
<evidence type="ECO:0000256" key="3">
    <source>
        <dbReference type="ARBA" id="ARBA00007422"/>
    </source>
</evidence>
<dbReference type="UniPathway" id="UPA00109">
    <property type="reaction ID" value="UER00189"/>
</dbReference>
<evidence type="ECO:0000256" key="8">
    <source>
        <dbReference type="HAMAP-Rule" id="MF_00147"/>
    </source>
</evidence>
<evidence type="ECO:0000256" key="5">
    <source>
        <dbReference type="ARBA" id="ARBA00022490"/>
    </source>
</evidence>
<feature type="binding site" evidence="8">
    <location>
        <position position="210"/>
    </location>
    <ligand>
        <name>substrate</name>
    </ligand>
</feature>
<comment type="pathway">
    <text evidence="2">Carbohydrate metabolism; erythritol degradation.</text>
</comment>
<dbReference type="InterPro" id="IPR035990">
    <property type="entry name" value="TIM_sf"/>
</dbReference>